<dbReference type="OrthoDB" id="5278943at2759"/>
<evidence type="ECO:0000313" key="2">
    <source>
        <dbReference type="Proteomes" id="UP000694569"/>
    </source>
</evidence>
<dbReference type="Pfam" id="PF15101">
    <property type="entry name" value="TERB2"/>
    <property type="match status" value="1"/>
</dbReference>
<dbReference type="Proteomes" id="UP000694569">
    <property type="component" value="Unplaced"/>
</dbReference>
<dbReference type="GO" id="GO:0005637">
    <property type="term" value="C:nuclear inner membrane"/>
    <property type="evidence" value="ECO:0007669"/>
    <property type="project" value="TreeGrafter"/>
</dbReference>
<dbReference type="GO" id="GO:0007129">
    <property type="term" value="P:homologous chromosome pairing at meiosis"/>
    <property type="evidence" value="ECO:0007669"/>
    <property type="project" value="TreeGrafter"/>
</dbReference>
<gene>
    <name evidence="1" type="primary">TERB2</name>
</gene>
<name>A0A8C5MZG2_9ANUR</name>
<evidence type="ECO:0000313" key="1">
    <source>
        <dbReference type="Ensembl" id="ENSLLEP00000021314.1"/>
    </source>
</evidence>
<keyword evidence="2" id="KW-1185">Reference proteome</keyword>
<accession>A0A8C5MZG2</accession>
<reference evidence="1" key="2">
    <citation type="submission" date="2025-09" db="UniProtKB">
        <authorList>
            <consortium name="Ensembl"/>
        </authorList>
    </citation>
    <scope>IDENTIFICATION</scope>
</reference>
<dbReference type="PANTHER" id="PTHR35345:SF1">
    <property type="entry name" value="TELOMERE REPEATS-BINDING BOUQUET FORMATION PROTEIN 2"/>
    <property type="match status" value="1"/>
</dbReference>
<organism evidence="1 2">
    <name type="scientific">Leptobrachium leishanense</name>
    <name type="common">Leishan spiny toad</name>
    <dbReference type="NCBI Taxonomy" id="445787"/>
    <lineage>
        <taxon>Eukaryota</taxon>
        <taxon>Metazoa</taxon>
        <taxon>Chordata</taxon>
        <taxon>Craniata</taxon>
        <taxon>Vertebrata</taxon>
        <taxon>Euteleostomi</taxon>
        <taxon>Amphibia</taxon>
        <taxon>Batrachia</taxon>
        <taxon>Anura</taxon>
        <taxon>Pelobatoidea</taxon>
        <taxon>Megophryidae</taxon>
        <taxon>Leptobrachium</taxon>
    </lineage>
</organism>
<sequence>MPSPGVARCCMPHDVEFKRPEQSMYRERTAWFSQSVPGELRRLWEAEGGIITSHEHAEYLFSSDASHSDTKRIHKSREYVENTATVFHASFIQANSRTGTENVLSLGHYILPPAGIQAEIKKHIGSFIWEQSSTSRVEQNIGTPVSGAPCTKEQKLRQLSECDMRNEILESDDAVSEDVTYHTLQNYPVNNMFTGYVSIDEMPKFLGELHDFIPNTADCQALCIQDESNVFSVVKKRNKK</sequence>
<dbReference type="GeneTree" id="ENSGT00390000012336"/>
<dbReference type="GO" id="GO:0070197">
    <property type="term" value="P:meiotic attachment of telomere to nuclear envelope"/>
    <property type="evidence" value="ECO:0007669"/>
    <property type="project" value="TreeGrafter"/>
</dbReference>
<proteinExistence type="predicted"/>
<protein>
    <submittedName>
        <fullName evidence="1">Telomere repeat binding bouquet formation protein 2</fullName>
    </submittedName>
</protein>
<dbReference type="PANTHER" id="PTHR35345">
    <property type="entry name" value="TELOMERE REPEATS-BINDING BOUQUET FORMATION PROTEIN 2"/>
    <property type="match status" value="1"/>
</dbReference>
<reference evidence="1" key="1">
    <citation type="submission" date="2025-08" db="UniProtKB">
        <authorList>
            <consortium name="Ensembl"/>
        </authorList>
    </citation>
    <scope>IDENTIFICATION</scope>
</reference>
<dbReference type="Ensembl" id="ENSLLET00000022135.1">
    <property type="protein sequence ID" value="ENSLLEP00000021314.1"/>
    <property type="gene ID" value="ENSLLEG00000013488.1"/>
</dbReference>
<dbReference type="InterPro" id="IPR028065">
    <property type="entry name" value="TERB2"/>
</dbReference>
<dbReference type="AlphaFoldDB" id="A0A8C5MZG2"/>